<dbReference type="Pfam" id="PF20431">
    <property type="entry name" value="E_motif"/>
    <property type="match status" value="1"/>
</dbReference>
<accession>A0AB40AN91</accession>
<reference evidence="5" key="1">
    <citation type="submission" date="2025-08" db="UniProtKB">
        <authorList>
            <consortium name="RefSeq"/>
        </authorList>
    </citation>
    <scope>IDENTIFICATION</scope>
</reference>
<dbReference type="GO" id="GO:0003723">
    <property type="term" value="F:RNA binding"/>
    <property type="evidence" value="ECO:0007669"/>
    <property type="project" value="InterPro"/>
</dbReference>
<dbReference type="InterPro" id="IPR046960">
    <property type="entry name" value="PPR_At4g14850-like_plant"/>
</dbReference>
<keyword evidence="4" id="KW-1185">Reference proteome</keyword>
<proteinExistence type="predicted"/>
<feature type="repeat" description="PPR" evidence="2">
    <location>
        <begin position="229"/>
        <end position="263"/>
    </location>
</feature>
<dbReference type="Pfam" id="PF01535">
    <property type="entry name" value="PPR"/>
    <property type="match status" value="4"/>
</dbReference>
<dbReference type="PROSITE" id="PS51375">
    <property type="entry name" value="PPR"/>
    <property type="match status" value="5"/>
</dbReference>
<dbReference type="NCBIfam" id="TIGR00756">
    <property type="entry name" value="PPR"/>
    <property type="match status" value="5"/>
</dbReference>
<dbReference type="Pfam" id="PF14432">
    <property type="entry name" value="DYW_deaminase"/>
    <property type="match status" value="1"/>
</dbReference>
<dbReference type="FunFam" id="1.25.40.10:FF:000344">
    <property type="entry name" value="Pentatricopeptide repeat-containing protein"/>
    <property type="match status" value="1"/>
</dbReference>
<gene>
    <name evidence="5" type="primary">LOC120251794</name>
</gene>
<dbReference type="InterPro" id="IPR046848">
    <property type="entry name" value="E_motif"/>
</dbReference>
<evidence type="ECO:0000313" key="4">
    <source>
        <dbReference type="Proteomes" id="UP001515500"/>
    </source>
</evidence>
<dbReference type="PANTHER" id="PTHR47926">
    <property type="entry name" value="PENTATRICOPEPTIDE REPEAT-CONTAINING PROTEIN"/>
    <property type="match status" value="1"/>
</dbReference>
<evidence type="ECO:0000256" key="2">
    <source>
        <dbReference type="PROSITE-ProRule" id="PRU00708"/>
    </source>
</evidence>
<name>A0AB40AN91_DIOCR</name>
<dbReference type="RefSeq" id="XP_039116377.1">
    <property type="nucleotide sequence ID" value="XM_039260443.1"/>
</dbReference>
<feature type="domain" description="DYW" evidence="3">
    <location>
        <begin position="550"/>
        <end position="642"/>
    </location>
</feature>
<dbReference type="Gene3D" id="1.25.40.10">
    <property type="entry name" value="Tetratricopeptide repeat domain"/>
    <property type="match status" value="3"/>
</dbReference>
<dbReference type="AlphaFoldDB" id="A0AB40AN91"/>
<feature type="repeat" description="PPR" evidence="2">
    <location>
        <begin position="304"/>
        <end position="334"/>
    </location>
</feature>
<dbReference type="Pfam" id="PF13041">
    <property type="entry name" value="PPR_2"/>
    <property type="match status" value="2"/>
</dbReference>
<dbReference type="Proteomes" id="UP001515500">
    <property type="component" value="Chromosome 20"/>
</dbReference>
<evidence type="ECO:0000256" key="1">
    <source>
        <dbReference type="ARBA" id="ARBA00022737"/>
    </source>
</evidence>
<dbReference type="GeneID" id="120251794"/>
<dbReference type="InterPro" id="IPR002885">
    <property type="entry name" value="PPR_rpt"/>
</dbReference>
<feature type="repeat" description="PPR" evidence="2">
    <location>
        <begin position="335"/>
        <end position="369"/>
    </location>
</feature>
<organism evidence="4 5">
    <name type="scientific">Dioscorea cayennensis subsp. rotundata</name>
    <name type="common">White Guinea yam</name>
    <name type="synonym">Dioscorea rotundata</name>
    <dbReference type="NCBI Taxonomy" id="55577"/>
    <lineage>
        <taxon>Eukaryota</taxon>
        <taxon>Viridiplantae</taxon>
        <taxon>Streptophyta</taxon>
        <taxon>Embryophyta</taxon>
        <taxon>Tracheophyta</taxon>
        <taxon>Spermatophyta</taxon>
        <taxon>Magnoliopsida</taxon>
        <taxon>Liliopsida</taxon>
        <taxon>Dioscoreales</taxon>
        <taxon>Dioscoreaceae</taxon>
        <taxon>Dioscorea</taxon>
    </lineage>
</organism>
<dbReference type="PANTHER" id="PTHR47926:SF347">
    <property type="entry name" value="PENTATRICOPEPTIDE REPEAT-CONTAINING PROTEIN"/>
    <property type="match status" value="1"/>
</dbReference>
<dbReference type="FunFam" id="1.25.40.10:FF:000090">
    <property type="entry name" value="Pentatricopeptide repeat-containing protein, chloroplastic"/>
    <property type="match status" value="1"/>
</dbReference>
<evidence type="ECO:0000259" key="3">
    <source>
        <dbReference type="Pfam" id="PF14432"/>
    </source>
</evidence>
<protein>
    <submittedName>
        <fullName evidence="5">Pentatricopeptide repeat-containing protein At3g49170, chloroplastic-like</fullName>
    </submittedName>
</protein>
<evidence type="ECO:0000313" key="5">
    <source>
        <dbReference type="RefSeq" id="XP_039116377.1"/>
    </source>
</evidence>
<feature type="repeat" description="PPR" evidence="2">
    <location>
        <begin position="126"/>
        <end position="160"/>
    </location>
</feature>
<dbReference type="GO" id="GO:0008270">
    <property type="term" value="F:zinc ion binding"/>
    <property type="evidence" value="ECO:0007669"/>
    <property type="project" value="InterPro"/>
</dbReference>
<dbReference type="InterPro" id="IPR011990">
    <property type="entry name" value="TPR-like_helical_dom_sf"/>
</dbReference>
<dbReference type="GO" id="GO:0009451">
    <property type="term" value="P:RNA modification"/>
    <property type="evidence" value="ECO:0007669"/>
    <property type="project" value="InterPro"/>
</dbReference>
<dbReference type="InterPro" id="IPR032867">
    <property type="entry name" value="DYW_dom"/>
</dbReference>
<keyword evidence="1" id="KW-0677">Repeat</keyword>
<feature type="repeat" description="PPR" evidence="2">
    <location>
        <begin position="370"/>
        <end position="405"/>
    </location>
</feature>
<sequence length="642" mass="72264">MNFSRFMHMHMRAFVSSLASKRHATFYLNSTIRAYLRSGHPSKALSHFLKSLKQGINPDNFTIPSLLKLSLDLQQPSLQGEQIHAFIIKSGYTDDLVVTTVLVDFYCKHGLCDFACQVFTEMPHRDVVLFTAMVSGLSQNGLACEALDFFSKMLDEGYSPNNVTITSVLSVCSKISSHVLGRVLHGFTLRGGLLDKADIVMGTSLLDMYAKCGKLGYAKRVFHCMTERNNASWNAIIRGFALNGSFHVALELFKDMILENHLQSRSDTFVVILNVCGATMDLRKGKELHAYIHKLLSNKTDDESVALCNSIINMYIKVGNFDSAILLFETMKKRDLITWTMIISGYGSYGFSQRALHAFREMESSGIQPDRVAFLSLLSACSHSGMVEQGIKLFTSMQEDYGIVPGMEHYACMVDTYGRAGLLEEAYEFINQIPLVPSSFIWATLLSSCRNHKNVELGEFAAKNAIELDPYNVGNYVMLSRLYTDACCWEDVAKVRSIMQELRLKPDTACSWVQVKGRVYKFCVADYSKENSKEIYIHLGTVTEKMKIAGFVPDTSSVGHKTKEEDKVNDLCGHTEKLALAFALMNCGGEGLVRIGKNLRVCRDCHKFFKYITLIYNMQIIMKDPNRFHCFNKGCCSCSDYW</sequence>